<evidence type="ECO:0000256" key="4">
    <source>
        <dbReference type="ARBA" id="ARBA00022989"/>
    </source>
</evidence>
<feature type="transmembrane region" description="Helical" evidence="6">
    <location>
        <begin position="121"/>
        <end position="138"/>
    </location>
</feature>
<evidence type="ECO:0000256" key="5">
    <source>
        <dbReference type="ARBA" id="ARBA00023136"/>
    </source>
</evidence>
<evidence type="ECO:0000256" key="2">
    <source>
        <dbReference type="ARBA" id="ARBA00022475"/>
    </source>
</evidence>
<dbReference type="InterPro" id="IPR018076">
    <property type="entry name" value="T2SS_GspF_dom"/>
</dbReference>
<protein>
    <submittedName>
        <fullName evidence="8">Type II secretion system F family protein</fullName>
    </submittedName>
</protein>
<gene>
    <name evidence="8" type="ORF">IC609_08420</name>
</gene>
<feature type="transmembrane region" description="Helical" evidence="6">
    <location>
        <begin position="264"/>
        <end position="280"/>
    </location>
</feature>
<feature type="transmembrane region" description="Helical" evidence="6">
    <location>
        <begin position="300"/>
        <end position="319"/>
    </location>
</feature>
<comment type="caution">
    <text evidence="8">The sequence shown here is derived from an EMBL/GenBank/DDBJ whole genome shotgun (WGS) entry which is preliminary data.</text>
</comment>
<dbReference type="Gene3D" id="1.20.81.30">
    <property type="entry name" value="Type II secretion system (T2SS), domain F"/>
    <property type="match status" value="1"/>
</dbReference>
<reference evidence="8" key="1">
    <citation type="submission" date="2020-09" db="EMBL/GenBank/DDBJ databases">
        <title>Genome seq and assembly of Limnohabitants sp.</title>
        <authorList>
            <person name="Chhetri G."/>
        </authorList>
    </citation>
    <scope>NUCLEOTIDE SEQUENCE</scope>
    <source>
        <strain evidence="8">JUR4</strain>
    </source>
</reference>
<evidence type="ECO:0000256" key="6">
    <source>
        <dbReference type="SAM" id="Phobius"/>
    </source>
</evidence>
<feature type="transmembrane region" description="Helical" evidence="6">
    <location>
        <begin position="6"/>
        <end position="27"/>
    </location>
</feature>
<dbReference type="PANTHER" id="PTHR35007:SF1">
    <property type="entry name" value="PILUS ASSEMBLY PROTEIN"/>
    <property type="match status" value="1"/>
</dbReference>
<keyword evidence="3 6" id="KW-0812">Transmembrane</keyword>
<dbReference type="Pfam" id="PF00482">
    <property type="entry name" value="T2SSF"/>
    <property type="match status" value="1"/>
</dbReference>
<evidence type="ECO:0000313" key="8">
    <source>
        <dbReference type="EMBL" id="MBD8050568.1"/>
    </source>
</evidence>
<keyword evidence="2" id="KW-1003">Cell membrane</keyword>
<dbReference type="AlphaFoldDB" id="A0A927FH72"/>
<dbReference type="EMBL" id="JACYFT010000002">
    <property type="protein sequence ID" value="MBD8050568.1"/>
    <property type="molecule type" value="Genomic_DNA"/>
</dbReference>
<keyword evidence="4 6" id="KW-1133">Transmembrane helix</keyword>
<evidence type="ECO:0000256" key="3">
    <source>
        <dbReference type="ARBA" id="ARBA00022692"/>
    </source>
</evidence>
<evidence type="ECO:0000259" key="7">
    <source>
        <dbReference type="Pfam" id="PF00482"/>
    </source>
</evidence>
<proteinExistence type="predicted"/>
<accession>A0A927FH72</accession>
<feature type="transmembrane region" description="Helical" evidence="6">
    <location>
        <begin position="97"/>
        <end position="115"/>
    </location>
</feature>
<keyword evidence="5 6" id="KW-0472">Membrane</keyword>
<evidence type="ECO:0000256" key="1">
    <source>
        <dbReference type="ARBA" id="ARBA00004651"/>
    </source>
</evidence>
<dbReference type="InterPro" id="IPR042094">
    <property type="entry name" value="T2SS_GspF_sf"/>
</dbReference>
<feature type="domain" description="Type II secretion system protein GspF" evidence="7">
    <location>
        <begin position="156"/>
        <end position="279"/>
    </location>
</feature>
<organism evidence="8 9">
    <name type="scientific">Limnohabitans radicicola</name>
    <dbReference type="NCBI Taxonomy" id="2771427"/>
    <lineage>
        <taxon>Bacteria</taxon>
        <taxon>Pseudomonadati</taxon>
        <taxon>Pseudomonadota</taxon>
        <taxon>Betaproteobacteria</taxon>
        <taxon>Burkholderiales</taxon>
        <taxon>Comamonadaceae</taxon>
        <taxon>Limnohabitans</taxon>
    </lineage>
</organism>
<name>A0A927FH72_9BURK</name>
<dbReference type="Proteomes" id="UP000647424">
    <property type="component" value="Unassembled WGS sequence"/>
</dbReference>
<sequence length="323" mass="35906">MSHSLWAFAGTAILAVVFFLWGLSSLWRRSWGQQHKILTRRWQSLSPHGATPSAPADSSMPRSPATWLGQTWQGLPGAMAWARWLQQTGLPLEPGQSLIMAFVLLLGSGALGLLLGLGKAWSLGLMVMSMVGPLWFLMHRRHQQIQRMETQLPDVLDLIARSMQAGHAFTSALLMAADDAKPPLSTQLHTVFDEIHFGLDLRQAMSGLAQRVDSDDVRFFVISVLVQHETGGNLADVLKNTASLVRERQKIRGVIRVLSGEGRISAWILSLLPFALAGLLNLVNPEFMSALWRTPQGLQMLHVSLLLMFAGIVWMWRLIDIRI</sequence>
<evidence type="ECO:0000313" key="9">
    <source>
        <dbReference type="Proteomes" id="UP000647424"/>
    </source>
</evidence>
<dbReference type="GO" id="GO:0005886">
    <property type="term" value="C:plasma membrane"/>
    <property type="evidence" value="ECO:0007669"/>
    <property type="project" value="UniProtKB-SubCell"/>
</dbReference>
<keyword evidence="9" id="KW-1185">Reference proteome</keyword>
<comment type="subcellular location">
    <subcellularLocation>
        <location evidence="1">Cell membrane</location>
        <topology evidence="1">Multi-pass membrane protein</topology>
    </subcellularLocation>
</comment>
<dbReference type="RefSeq" id="WP_191819069.1">
    <property type="nucleotide sequence ID" value="NZ_JACYFT010000002.1"/>
</dbReference>
<dbReference type="PANTHER" id="PTHR35007">
    <property type="entry name" value="INTEGRAL MEMBRANE PROTEIN-RELATED"/>
    <property type="match status" value="1"/>
</dbReference>